<evidence type="ECO:0000313" key="2">
    <source>
        <dbReference type="EMBL" id="AYF84925.1"/>
    </source>
</evidence>
<protein>
    <submittedName>
        <fullName evidence="2">Site-specific integrase</fullName>
    </submittedName>
</protein>
<dbReference type="Proteomes" id="UP000269847">
    <property type="component" value="Plasmid p.2"/>
</dbReference>
<sequence length="710" mass="82978">MATIINLPISPFYNELIGKVDEHILHLQDNRGLFLLDKLDEKPIKYLLGYCLNTLWKNQLLLNMFLSGERNLDVETIYSATGILNIRLREIFYAYNLQTFADFDPEKHIYEYMKGIICPEHSNDQKAKFLRCYNLASYSINKWFTARLSQKQQEYFEQYLLPTPMFDNRDFSVSKQAREQAQNTRKSETDVIVPYLPQIRAEANFRWSLMQRLRKAFLTVCRQAKKDDITLPLEFHYDEPERIGERFYFRLWDKSSFVLYHKEKFAEGVVKLAKKRKGTYSEEKQNYFIEFVKAERLEDNDTVEGLWFAEILQEGVLGDWSQNATDEELKRKRELLFSWGYGEEGSITNPKPFQSMHKGILSTNSFGSLLNNKAEGILFDVQSFYVAATFGLLAIDILTTTGARINELLQINSSENGLRAMKIGGDLKFSFYAVPKGRDTVESYPISKHTFQLIKRVNLMLKEHYQGEIPSVKYRGRRTRLFPEPKPYFFQYNEKAFTHPVIYSCLRFLLHGLYFETQEGKPITFKAHLLRHAFATEAVQRHEIPIDIVAKILHQRDLNVTKYYSEPTTSQVAEKVGELHSVISNYVDLDEAILRSPEELQKEWEEHKAKVGVYNNVLGGTCVTDKVCPVKMACLGCVAKIPQPEKKHELFEIVELSKDMEKRFISMGLTLEVNKAKQMRKLAKNELKEIELIEKYREEQTHEPHIFFKK</sequence>
<dbReference type="RefSeq" id="WP_061885111.1">
    <property type="nucleotide sequence ID" value="NZ_CP014284.1"/>
</dbReference>
<evidence type="ECO:0000313" key="3">
    <source>
        <dbReference type="Proteomes" id="UP000269847"/>
    </source>
</evidence>
<dbReference type="InterPro" id="IPR013762">
    <property type="entry name" value="Integrase-like_cat_sf"/>
</dbReference>
<gene>
    <name evidence="2" type="ORF">D7J84_28340</name>
</gene>
<geneLocation type="plasmid" evidence="2 3">
    <name>p.2</name>
</geneLocation>
<proteinExistence type="predicted"/>
<dbReference type="GO" id="GO:0015074">
    <property type="term" value="P:DNA integration"/>
    <property type="evidence" value="ECO:0007669"/>
    <property type="project" value="InterPro"/>
</dbReference>
<dbReference type="Gene3D" id="1.10.443.10">
    <property type="entry name" value="Intergrase catalytic core"/>
    <property type="match status" value="1"/>
</dbReference>
<name>A0A9W3VGR7_BACTU</name>
<dbReference type="GO" id="GO:0003677">
    <property type="term" value="F:DNA binding"/>
    <property type="evidence" value="ECO:0007669"/>
    <property type="project" value="InterPro"/>
</dbReference>
<reference evidence="2 3" key="1">
    <citation type="submission" date="2018-09" db="EMBL/GenBank/DDBJ databases">
        <title>Complete genome of Bacillus thuringiensis strain QZL38.</title>
        <authorList>
            <person name="Song F."/>
        </authorList>
    </citation>
    <scope>NUCLEOTIDE SEQUENCE [LARGE SCALE GENOMIC DNA]</scope>
    <source>
        <strain evidence="2 3">QZL38</strain>
        <plasmid evidence="2 3">p.2</plasmid>
    </source>
</reference>
<dbReference type="CDD" id="cd00397">
    <property type="entry name" value="DNA_BRE_C"/>
    <property type="match status" value="1"/>
</dbReference>
<accession>A0A9W3VGR7</accession>
<keyword evidence="1" id="KW-0233">DNA recombination</keyword>
<dbReference type="AlphaFoldDB" id="A0A9W3VGR7"/>
<dbReference type="SUPFAM" id="SSF56349">
    <property type="entry name" value="DNA breaking-rejoining enzymes"/>
    <property type="match status" value="1"/>
</dbReference>
<dbReference type="EMBL" id="CP032609">
    <property type="protein sequence ID" value="AYF84925.1"/>
    <property type="molecule type" value="Genomic_DNA"/>
</dbReference>
<dbReference type="InterPro" id="IPR011010">
    <property type="entry name" value="DNA_brk_join_enz"/>
</dbReference>
<dbReference type="GO" id="GO:0006310">
    <property type="term" value="P:DNA recombination"/>
    <property type="evidence" value="ECO:0007669"/>
    <property type="project" value="UniProtKB-KW"/>
</dbReference>
<organism evidence="2 3">
    <name type="scientific">Bacillus thuringiensis</name>
    <dbReference type="NCBI Taxonomy" id="1428"/>
    <lineage>
        <taxon>Bacteria</taxon>
        <taxon>Bacillati</taxon>
        <taxon>Bacillota</taxon>
        <taxon>Bacilli</taxon>
        <taxon>Bacillales</taxon>
        <taxon>Bacillaceae</taxon>
        <taxon>Bacillus</taxon>
        <taxon>Bacillus cereus group</taxon>
    </lineage>
</organism>
<keyword evidence="2" id="KW-0614">Plasmid</keyword>
<evidence type="ECO:0000256" key="1">
    <source>
        <dbReference type="ARBA" id="ARBA00023172"/>
    </source>
</evidence>